<evidence type="ECO:0000256" key="2">
    <source>
        <dbReference type="ARBA" id="ARBA00008668"/>
    </source>
</evidence>
<evidence type="ECO:0000256" key="1">
    <source>
        <dbReference type="ARBA" id="ARBA00004167"/>
    </source>
</evidence>
<dbReference type="PROSITE" id="PS50011">
    <property type="entry name" value="PROTEIN_KINASE_DOM"/>
    <property type="match status" value="1"/>
</dbReference>
<keyword evidence="5" id="KW-0433">Leucine-rich repeat</keyword>
<keyword evidence="22" id="KW-1185">Reference proteome</keyword>
<evidence type="ECO:0000256" key="4">
    <source>
        <dbReference type="ARBA" id="ARBA00022527"/>
    </source>
</evidence>
<dbReference type="InterPro" id="IPR032675">
    <property type="entry name" value="LRR_dom_sf"/>
</dbReference>
<dbReference type="InterPro" id="IPR001087">
    <property type="entry name" value="GDSL"/>
</dbReference>
<dbReference type="Proteomes" id="UP001396334">
    <property type="component" value="Unassembled WGS sequence"/>
</dbReference>
<keyword evidence="10 17" id="KW-0547">Nucleotide-binding</keyword>
<dbReference type="PROSITE" id="PS00108">
    <property type="entry name" value="PROTEIN_KINASE_ST"/>
    <property type="match status" value="1"/>
</dbReference>
<evidence type="ECO:0000256" key="17">
    <source>
        <dbReference type="PROSITE-ProRule" id="PRU10141"/>
    </source>
</evidence>
<name>A0ABR2PX07_9ROSI</name>
<dbReference type="SUPFAM" id="SSF52266">
    <property type="entry name" value="SGNH hydrolase"/>
    <property type="match status" value="1"/>
</dbReference>
<dbReference type="Pfam" id="PF00657">
    <property type="entry name" value="Lipase_GDSL"/>
    <property type="match status" value="1"/>
</dbReference>
<dbReference type="SMART" id="SM00220">
    <property type="entry name" value="S_TKc"/>
    <property type="match status" value="1"/>
</dbReference>
<reference evidence="21 22" key="1">
    <citation type="journal article" date="2024" name="G3 (Bethesda)">
        <title>Genome assembly of Hibiscus sabdariffa L. provides insights into metabolisms of medicinal natural products.</title>
        <authorList>
            <person name="Kim T."/>
        </authorList>
    </citation>
    <scope>NUCLEOTIDE SEQUENCE [LARGE SCALE GENOMIC DNA]</scope>
    <source>
        <strain evidence="21">TK-2024</strain>
        <tissue evidence="21">Old leaves</tissue>
    </source>
</reference>
<feature type="domain" description="Protein kinase" evidence="20">
    <location>
        <begin position="575"/>
        <end position="849"/>
    </location>
</feature>
<evidence type="ECO:0000256" key="15">
    <source>
        <dbReference type="ARBA" id="ARBA00047899"/>
    </source>
</evidence>
<dbReference type="CDD" id="cd01837">
    <property type="entry name" value="SGNH_plant_lipase_like"/>
    <property type="match status" value="1"/>
</dbReference>
<dbReference type="Pfam" id="PF07714">
    <property type="entry name" value="PK_Tyr_Ser-Thr"/>
    <property type="match status" value="1"/>
</dbReference>
<evidence type="ECO:0000256" key="3">
    <source>
        <dbReference type="ARBA" id="ARBA00012513"/>
    </source>
</evidence>
<dbReference type="InterPro" id="IPR017441">
    <property type="entry name" value="Protein_kinase_ATP_BS"/>
</dbReference>
<evidence type="ECO:0000256" key="5">
    <source>
        <dbReference type="ARBA" id="ARBA00022614"/>
    </source>
</evidence>
<dbReference type="Gene3D" id="3.30.200.20">
    <property type="entry name" value="Phosphorylase Kinase, domain 1"/>
    <property type="match status" value="1"/>
</dbReference>
<sequence>MMFHNLLLLFVLFITCFGDLSLGTENPVFLSIDCGVEDDYLDNSTGIWFKSDEEFIGTGENHEILPEYNLVNEQFGRRYKTLRSFPNGTKNCYTLQLEGAKNNSFRIRASFSYGNYDRQNQPPKFDLYLGVNYWATVQLNFTGVFYEIIYVFPTDTEYVCLVNTGSGSPLISSLEIRPSNISTYYGNGSSLELLRIYDLNSDLGQQVGVRYRDDIYDRVWYPYQLPNSVPVNTTADIDIQAGSNLYKLPVEVLRTAVQPSNGSNSMTDSLSFLSDYEYNVYFHFAELQDLEDKPREISITVNGISQGPFTLEHLKPLSKSFLNLRIDGEITFTIAATKESGLPPILNALEIYQLTQFELSATNQSDVDAIVSTKHAYDIDRDDWQGDPCLPKETTWTDLSCRFDTTPRIISLNLSSSKLTGEISPSLALLQEIESIDLSYNELTGSVPEVLARLPKLKVLNLSGNKLKGPIPQSLQNKSDNGSLLLRLNGSFIEDQNSCQKDHCEGNSKKFIVPLVISIVAAVALVTLLSVLIIFLRKKWRKQTEVVNSPASNKEELLKSKNRPFTYSEIATITANFNTEIGGGGFGKVFLGHLNDGTPVAVKLLSSSSKQGYKEFQAEAQSLMIVHHKNLVSLIGYCKEDDHMALVYEFMANGNLRQHLSETKETVLNWKQRLQIAVDAAQGLDYLHNGCKPPIVHRDLKPSNILLTEQMQAKIADFGLSRFFSTENASHILTSCPAGTLGYVDPEFHASGNLNKKIDVYSFGIILFELITGQPVIIRSTECNIHITEWVRPMIEKGDIRMIVDPRLEDEFDVNAAWKAVEIAMLCALQASKQRPDMSHVLAELKECLGRNDQRVLTETTSWEMDPDMLPVASLSEYQSPCKMDPCVGNNNKFIASLVVHTVVCVTPVILLSVLILDRTKKEKTNCKGYAQEQPTTLVPAIITFGDSVVDVGNNDYLPTIFKANYPPYGRDFANQNPTGRFCNGKLATDITVVQIELTSLELAAETLGFTSYPPAYLSPDASGKNLLIGANFASAGSGYDDRAAALNHAITLTQQVEYFKEYQGKLAKVAGSSKSASIIKDALYVLSAGSGDYLQNYYVNPLLNHAYTPDQYGNFLIDAFTTFVKNVYGLGARKIGATSLPPLGCIPLARTLFGNHEKGCVTRFNTDAQQFNKKLNAAATNLQKQYPDLKIVIFDIFKALFDVVKSPSNYGFVEATRGCCGTGTVETTAFLCNPHTPGTCSNASQYVFWDSVHPSQAANQVLADALILQGISLI</sequence>
<dbReference type="Pfam" id="PF13855">
    <property type="entry name" value="LRR_8"/>
    <property type="match status" value="1"/>
</dbReference>
<dbReference type="PANTHER" id="PTHR45631:SF212">
    <property type="entry name" value="PROTEIN KINASE DOMAIN-CONTAINING PROTEIN"/>
    <property type="match status" value="1"/>
</dbReference>
<feature type="binding site" evidence="17">
    <location>
        <position position="603"/>
    </location>
    <ligand>
        <name>ATP</name>
        <dbReference type="ChEBI" id="CHEBI:30616"/>
    </ligand>
</feature>
<gene>
    <name evidence="21" type="ORF">V6N11_048800</name>
</gene>
<dbReference type="InterPro" id="IPR035669">
    <property type="entry name" value="SGNH_plant_lipase-like"/>
</dbReference>
<protein>
    <recommendedName>
        <fullName evidence="3">non-specific serine/threonine protein kinase</fullName>
        <ecNumber evidence="3">2.7.11.1</ecNumber>
    </recommendedName>
</protein>
<evidence type="ECO:0000256" key="9">
    <source>
        <dbReference type="ARBA" id="ARBA00022737"/>
    </source>
</evidence>
<evidence type="ECO:0000256" key="12">
    <source>
        <dbReference type="ARBA" id="ARBA00022840"/>
    </source>
</evidence>
<feature type="transmembrane region" description="Helical" evidence="18">
    <location>
        <begin position="511"/>
        <end position="536"/>
    </location>
</feature>
<dbReference type="InterPro" id="IPR008271">
    <property type="entry name" value="Ser/Thr_kinase_AS"/>
</dbReference>
<dbReference type="InterPro" id="IPR001611">
    <property type="entry name" value="Leu-rich_rpt"/>
</dbReference>
<keyword evidence="8 19" id="KW-0732">Signal</keyword>
<evidence type="ECO:0000256" key="19">
    <source>
        <dbReference type="SAM" id="SignalP"/>
    </source>
</evidence>
<evidence type="ECO:0000259" key="20">
    <source>
        <dbReference type="PROSITE" id="PS50011"/>
    </source>
</evidence>
<keyword evidence="6" id="KW-0808">Transferase</keyword>
<organism evidence="21 22">
    <name type="scientific">Hibiscus sabdariffa</name>
    <name type="common">roselle</name>
    <dbReference type="NCBI Taxonomy" id="183260"/>
    <lineage>
        <taxon>Eukaryota</taxon>
        <taxon>Viridiplantae</taxon>
        <taxon>Streptophyta</taxon>
        <taxon>Embryophyta</taxon>
        <taxon>Tracheophyta</taxon>
        <taxon>Spermatophyta</taxon>
        <taxon>Magnoliopsida</taxon>
        <taxon>eudicotyledons</taxon>
        <taxon>Gunneridae</taxon>
        <taxon>Pentapetalae</taxon>
        <taxon>rosids</taxon>
        <taxon>malvids</taxon>
        <taxon>Malvales</taxon>
        <taxon>Malvaceae</taxon>
        <taxon>Malvoideae</taxon>
        <taxon>Hibiscus</taxon>
    </lineage>
</organism>
<dbReference type="InterPro" id="IPR036514">
    <property type="entry name" value="SGNH_hydro_sf"/>
</dbReference>
<keyword evidence="4" id="KW-0723">Serine/threonine-protein kinase</keyword>
<evidence type="ECO:0000256" key="8">
    <source>
        <dbReference type="ARBA" id="ARBA00022729"/>
    </source>
</evidence>
<dbReference type="Gene3D" id="3.80.10.10">
    <property type="entry name" value="Ribonuclease Inhibitor"/>
    <property type="match status" value="1"/>
</dbReference>
<dbReference type="PANTHER" id="PTHR45631">
    <property type="entry name" value="OS07G0107800 PROTEIN-RELATED"/>
    <property type="match status" value="1"/>
</dbReference>
<comment type="catalytic activity">
    <reaction evidence="15">
        <text>L-threonyl-[protein] + ATP = O-phospho-L-threonyl-[protein] + ADP + H(+)</text>
        <dbReference type="Rhea" id="RHEA:46608"/>
        <dbReference type="Rhea" id="RHEA-COMP:11060"/>
        <dbReference type="Rhea" id="RHEA-COMP:11605"/>
        <dbReference type="ChEBI" id="CHEBI:15378"/>
        <dbReference type="ChEBI" id="CHEBI:30013"/>
        <dbReference type="ChEBI" id="CHEBI:30616"/>
        <dbReference type="ChEBI" id="CHEBI:61977"/>
        <dbReference type="ChEBI" id="CHEBI:456216"/>
        <dbReference type="EC" id="2.7.11.1"/>
    </reaction>
</comment>
<evidence type="ECO:0000313" key="21">
    <source>
        <dbReference type="EMBL" id="KAK8992730.1"/>
    </source>
</evidence>
<dbReference type="Gene3D" id="1.10.510.10">
    <property type="entry name" value="Transferase(Phosphotransferase) domain 1"/>
    <property type="match status" value="1"/>
</dbReference>
<keyword evidence="11" id="KW-0418">Kinase</keyword>
<comment type="caution">
    <text evidence="21">The sequence shown here is derived from an EMBL/GenBank/DDBJ whole genome shotgun (WGS) entry which is preliminary data.</text>
</comment>
<keyword evidence="7 18" id="KW-0812">Transmembrane</keyword>
<dbReference type="EC" id="2.7.11.1" evidence="3"/>
<evidence type="ECO:0000256" key="13">
    <source>
        <dbReference type="ARBA" id="ARBA00022989"/>
    </source>
</evidence>
<dbReference type="PROSITE" id="PS00107">
    <property type="entry name" value="PROTEIN_KINASE_ATP"/>
    <property type="match status" value="1"/>
</dbReference>
<dbReference type="InterPro" id="IPR000719">
    <property type="entry name" value="Prot_kinase_dom"/>
</dbReference>
<keyword evidence="13 18" id="KW-1133">Transmembrane helix</keyword>
<proteinExistence type="inferred from homology"/>
<keyword evidence="12 17" id="KW-0067">ATP-binding</keyword>
<evidence type="ECO:0000256" key="18">
    <source>
        <dbReference type="SAM" id="Phobius"/>
    </source>
</evidence>
<comment type="catalytic activity">
    <reaction evidence="16">
        <text>L-seryl-[protein] + ATP = O-phospho-L-seryl-[protein] + ADP + H(+)</text>
        <dbReference type="Rhea" id="RHEA:17989"/>
        <dbReference type="Rhea" id="RHEA-COMP:9863"/>
        <dbReference type="Rhea" id="RHEA-COMP:11604"/>
        <dbReference type="ChEBI" id="CHEBI:15378"/>
        <dbReference type="ChEBI" id="CHEBI:29999"/>
        <dbReference type="ChEBI" id="CHEBI:30616"/>
        <dbReference type="ChEBI" id="CHEBI:83421"/>
        <dbReference type="ChEBI" id="CHEBI:456216"/>
        <dbReference type="EC" id="2.7.11.1"/>
    </reaction>
</comment>
<evidence type="ECO:0000256" key="10">
    <source>
        <dbReference type="ARBA" id="ARBA00022741"/>
    </source>
</evidence>
<keyword evidence="14 18" id="KW-0472">Membrane</keyword>
<evidence type="ECO:0000256" key="6">
    <source>
        <dbReference type="ARBA" id="ARBA00022679"/>
    </source>
</evidence>
<comment type="subcellular location">
    <subcellularLocation>
        <location evidence="1">Membrane</location>
        <topology evidence="1">Single-pass membrane protein</topology>
    </subcellularLocation>
</comment>
<comment type="similarity">
    <text evidence="2">Belongs to the 'GDSL' lipolytic enzyme family.</text>
</comment>
<dbReference type="Pfam" id="PF12819">
    <property type="entry name" value="Malectin_like"/>
    <property type="match status" value="1"/>
</dbReference>
<feature type="transmembrane region" description="Helical" evidence="18">
    <location>
        <begin position="894"/>
        <end position="917"/>
    </location>
</feature>
<dbReference type="InterPro" id="IPR024788">
    <property type="entry name" value="Malectin-like_Carb-bd_dom"/>
</dbReference>
<evidence type="ECO:0000313" key="22">
    <source>
        <dbReference type="Proteomes" id="UP001396334"/>
    </source>
</evidence>
<accession>A0ABR2PX07</accession>
<dbReference type="SUPFAM" id="SSF52058">
    <property type="entry name" value="L domain-like"/>
    <property type="match status" value="1"/>
</dbReference>
<dbReference type="SUPFAM" id="SSF56112">
    <property type="entry name" value="Protein kinase-like (PK-like)"/>
    <property type="match status" value="1"/>
</dbReference>
<keyword evidence="9" id="KW-0677">Repeat</keyword>
<dbReference type="CDD" id="cd14066">
    <property type="entry name" value="STKc_IRAK"/>
    <property type="match status" value="1"/>
</dbReference>
<feature type="signal peptide" evidence="19">
    <location>
        <begin position="1"/>
        <end position="18"/>
    </location>
</feature>
<dbReference type="InterPro" id="IPR011009">
    <property type="entry name" value="Kinase-like_dom_sf"/>
</dbReference>
<dbReference type="InterPro" id="IPR001245">
    <property type="entry name" value="Ser-Thr/Tyr_kinase_cat_dom"/>
</dbReference>
<evidence type="ECO:0000256" key="16">
    <source>
        <dbReference type="ARBA" id="ARBA00048679"/>
    </source>
</evidence>
<evidence type="ECO:0000256" key="14">
    <source>
        <dbReference type="ARBA" id="ARBA00023136"/>
    </source>
</evidence>
<dbReference type="EMBL" id="JBBPBN010000050">
    <property type="protein sequence ID" value="KAK8992730.1"/>
    <property type="molecule type" value="Genomic_DNA"/>
</dbReference>
<evidence type="ECO:0000256" key="7">
    <source>
        <dbReference type="ARBA" id="ARBA00022692"/>
    </source>
</evidence>
<evidence type="ECO:0000256" key="11">
    <source>
        <dbReference type="ARBA" id="ARBA00022777"/>
    </source>
</evidence>
<dbReference type="Gene3D" id="3.40.50.1110">
    <property type="entry name" value="SGNH hydrolase"/>
    <property type="match status" value="1"/>
</dbReference>
<feature type="chain" id="PRO_5047011184" description="non-specific serine/threonine protein kinase" evidence="19">
    <location>
        <begin position="19"/>
        <end position="1275"/>
    </location>
</feature>